<accession>A0A1F7H095</accession>
<feature type="domain" description="Isochorismatase-like" evidence="2">
    <location>
        <begin position="4"/>
        <end position="168"/>
    </location>
</feature>
<dbReference type="PANTHER" id="PTHR43540:SF6">
    <property type="entry name" value="ISOCHORISMATASE-LIKE DOMAIN-CONTAINING PROTEIN"/>
    <property type="match status" value="1"/>
</dbReference>
<dbReference type="EMBL" id="MFZM01000006">
    <property type="protein sequence ID" value="OGK24525.1"/>
    <property type="molecule type" value="Genomic_DNA"/>
</dbReference>
<comment type="caution">
    <text evidence="3">The sequence shown here is derived from an EMBL/GenBank/DDBJ whole genome shotgun (WGS) entry which is preliminary data.</text>
</comment>
<keyword evidence="1" id="KW-0378">Hydrolase</keyword>
<dbReference type="InterPro" id="IPR000868">
    <property type="entry name" value="Isochorismatase-like_dom"/>
</dbReference>
<dbReference type="InterPro" id="IPR050272">
    <property type="entry name" value="Isochorismatase-like_hydrls"/>
</dbReference>
<dbReference type="PANTHER" id="PTHR43540">
    <property type="entry name" value="PEROXYUREIDOACRYLATE/UREIDOACRYLATE AMIDOHYDROLASE-RELATED"/>
    <property type="match status" value="1"/>
</dbReference>
<proteinExistence type="predicted"/>
<organism evidence="3 4">
    <name type="scientific">Candidatus Roizmanbacteria bacterium RIFCSPHIGHO2_02_FULL_37_24</name>
    <dbReference type="NCBI Taxonomy" id="1802037"/>
    <lineage>
        <taxon>Bacteria</taxon>
        <taxon>Candidatus Roizmaniibacteriota</taxon>
    </lineage>
</organism>
<protein>
    <recommendedName>
        <fullName evidence="2">Isochorismatase-like domain-containing protein</fullName>
    </recommendedName>
</protein>
<dbReference type="AlphaFoldDB" id="A0A1F7H095"/>
<dbReference type="CDD" id="cd00431">
    <property type="entry name" value="cysteine_hydrolases"/>
    <property type="match status" value="1"/>
</dbReference>
<evidence type="ECO:0000313" key="3">
    <source>
        <dbReference type="EMBL" id="OGK24525.1"/>
    </source>
</evidence>
<dbReference type="GO" id="GO:0016787">
    <property type="term" value="F:hydrolase activity"/>
    <property type="evidence" value="ECO:0007669"/>
    <property type="project" value="UniProtKB-KW"/>
</dbReference>
<sequence length="168" mass="19274">MKKALIVIDVQKYFLTNETKDIVKKIQKFLLEKSDQYDQIYFTIFKNDPTGPLWKIAGWEGITNSPDTDICEELQELVNDNNLFYKNILSAVKVPEITKGLKDNTINEVHLCGFDTDCCVLATTYDLFDQNIKPVILENLTYSTSKDNLHNAAIKMIKRNVGFVQDSE</sequence>
<gene>
    <name evidence="3" type="ORF">A3C24_03170</name>
</gene>
<evidence type="ECO:0000313" key="4">
    <source>
        <dbReference type="Proteomes" id="UP000177159"/>
    </source>
</evidence>
<dbReference type="Pfam" id="PF00857">
    <property type="entry name" value="Isochorismatase"/>
    <property type="match status" value="1"/>
</dbReference>
<evidence type="ECO:0000256" key="1">
    <source>
        <dbReference type="ARBA" id="ARBA00022801"/>
    </source>
</evidence>
<dbReference type="Proteomes" id="UP000177159">
    <property type="component" value="Unassembled WGS sequence"/>
</dbReference>
<dbReference type="SUPFAM" id="SSF52499">
    <property type="entry name" value="Isochorismatase-like hydrolases"/>
    <property type="match status" value="1"/>
</dbReference>
<evidence type="ECO:0000259" key="2">
    <source>
        <dbReference type="Pfam" id="PF00857"/>
    </source>
</evidence>
<dbReference type="Gene3D" id="3.40.50.850">
    <property type="entry name" value="Isochorismatase-like"/>
    <property type="match status" value="1"/>
</dbReference>
<name>A0A1F7H095_9BACT</name>
<reference evidence="3 4" key="1">
    <citation type="journal article" date="2016" name="Nat. Commun.">
        <title>Thousands of microbial genomes shed light on interconnected biogeochemical processes in an aquifer system.</title>
        <authorList>
            <person name="Anantharaman K."/>
            <person name="Brown C.T."/>
            <person name="Hug L.A."/>
            <person name="Sharon I."/>
            <person name="Castelle C.J."/>
            <person name="Probst A.J."/>
            <person name="Thomas B.C."/>
            <person name="Singh A."/>
            <person name="Wilkins M.J."/>
            <person name="Karaoz U."/>
            <person name="Brodie E.L."/>
            <person name="Williams K.H."/>
            <person name="Hubbard S.S."/>
            <person name="Banfield J.F."/>
        </authorList>
    </citation>
    <scope>NUCLEOTIDE SEQUENCE [LARGE SCALE GENOMIC DNA]</scope>
</reference>
<dbReference type="InterPro" id="IPR036380">
    <property type="entry name" value="Isochorismatase-like_sf"/>
</dbReference>